<sequence length="49" mass="5176">MPLLKGLTTSLPKMPLCKSNTCLKGSAKELTALGLCLNRALDWAGGVLF</sequence>
<name>A0A0K2XFK6_HELHE</name>
<protein>
    <submittedName>
        <fullName evidence="1">Uncharacterized protein</fullName>
    </submittedName>
</protein>
<evidence type="ECO:0000313" key="2">
    <source>
        <dbReference type="Proteomes" id="UP000046090"/>
    </source>
</evidence>
<dbReference type="AlphaFoldDB" id="A0A0K2XFK6"/>
<dbReference type="Proteomes" id="UP000046090">
    <property type="component" value="Unassembled WGS sequence"/>
</dbReference>
<organism evidence="1 2">
    <name type="scientific">Helicobacter heilmannii</name>
    <dbReference type="NCBI Taxonomy" id="35817"/>
    <lineage>
        <taxon>Bacteria</taxon>
        <taxon>Pseudomonadati</taxon>
        <taxon>Campylobacterota</taxon>
        <taxon>Epsilonproteobacteria</taxon>
        <taxon>Campylobacterales</taxon>
        <taxon>Helicobacteraceae</taxon>
        <taxon>Helicobacter</taxon>
    </lineage>
</organism>
<reference evidence="2" key="1">
    <citation type="submission" date="2014-12" db="EMBL/GenBank/DDBJ databases">
        <authorList>
            <person name="Smet A."/>
        </authorList>
    </citation>
    <scope>NUCLEOTIDE SEQUENCE [LARGE SCALE GENOMIC DNA]</scope>
</reference>
<evidence type="ECO:0000313" key="1">
    <source>
        <dbReference type="EMBL" id="CRI35219.1"/>
    </source>
</evidence>
<accession>A0A0K2XFK6</accession>
<keyword evidence="2" id="KW-1185">Reference proteome</keyword>
<gene>
    <name evidence="1" type="ORF">HHE01_02170</name>
</gene>
<dbReference type="EMBL" id="CDMK01000003">
    <property type="protein sequence ID" value="CRI35219.1"/>
    <property type="molecule type" value="Genomic_DNA"/>
</dbReference>
<proteinExistence type="predicted"/>